<dbReference type="PANTHER" id="PTHR10587">
    <property type="entry name" value="GLYCOSYL TRANSFERASE-RELATED"/>
    <property type="match status" value="1"/>
</dbReference>
<evidence type="ECO:0000313" key="5">
    <source>
        <dbReference type="Proteomes" id="UP000670947"/>
    </source>
</evidence>
<dbReference type="SUPFAM" id="SSF88713">
    <property type="entry name" value="Glycoside hydrolase/deacetylase"/>
    <property type="match status" value="1"/>
</dbReference>
<name>A0ABS3WI71_9BACL</name>
<keyword evidence="1" id="KW-0479">Metal-binding</keyword>
<evidence type="ECO:0000259" key="3">
    <source>
        <dbReference type="PROSITE" id="PS51677"/>
    </source>
</evidence>
<keyword evidence="5" id="KW-1185">Reference proteome</keyword>
<dbReference type="Gene3D" id="3.20.20.370">
    <property type="entry name" value="Glycoside hydrolase/deacetylase"/>
    <property type="match status" value="1"/>
</dbReference>
<feature type="domain" description="NodB homology" evidence="3">
    <location>
        <begin position="46"/>
        <end position="230"/>
    </location>
</feature>
<evidence type="ECO:0000256" key="2">
    <source>
        <dbReference type="ARBA" id="ARBA00022801"/>
    </source>
</evidence>
<dbReference type="InterPro" id="IPR002509">
    <property type="entry name" value="NODB_dom"/>
</dbReference>
<keyword evidence="2" id="KW-0378">Hydrolase</keyword>
<proteinExistence type="predicted"/>
<reference evidence="4 5" key="1">
    <citation type="submission" date="2021-03" db="EMBL/GenBank/DDBJ databases">
        <title>Paenibacillus artemisicola MWE-103 whole genome sequence.</title>
        <authorList>
            <person name="Ham Y.J."/>
        </authorList>
    </citation>
    <scope>NUCLEOTIDE SEQUENCE [LARGE SCALE GENOMIC DNA]</scope>
    <source>
        <strain evidence="4 5">MWE-103</strain>
    </source>
</reference>
<evidence type="ECO:0000313" key="4">
    <source>
        <dbReference type="EMBL" id="MBO7747990.1"/>
    </source>
</evidence>
<dbReference type="RefSeq" id="WP_208850601.1">
    <property type="nucleotide sequence ID" value="NZ_JAGGDJ010000044.1"/>
</dbReference>
<protein>
    <submittedName>
        <fullName evidence="4">Polysaccharide deacetylase family protein</fullName>
    </submittedName>
</protein>
<sequence length="260" mass="29601">MRHAGLRLLAVALCLTVLCGFGIPRKDRYFYESRGDIIWELPLERKELALTFDDGPEPRTTNQILDLLKQYHAKATFFVIGYRVEKYPDIVKREIAEGHEVANHTFNHVFFTKGVASETIQREIARTDRSLKQLTGKKPFLFRPPGGYYNDKSIDIARKLGYTTVLWSWHQDTEDWRSPGVRHIANKVLKNARNGDIVLLHDYVSGASIHTVKALQVILPELERRGFKLVTVSELIRDKTGELLPVSKSSGVTGSSKRAE</sequence>
<organism evidence="4 5">
    <name type="scientific">Paenibacillus artemisiicola</name>
    <dbReference type="NCBI Taxonomy" id="1172618"/>
    <lineage>
        <taxon>Bacteria</taxon>
        <taxon>Bacillati</taxon>
        <taxon>Bacillota</taxon>
        <taxon>Bacilli</taxon>
        <taxon>Bacillales</taxon>
        <taxon>Paenibacillaceae</taxon>
        <taxon>Paenibacillus</taxon>
    </lineage>
</organism>
<dbReference type="CDD" id="cd10917">
    <property type="entry name" value="CE4_NodB_like_6s_7s"/>
    <property type="match status" value="1"/>
</dbReference>
<dbReference type="Pfam" id="PF01522">
    <property type="entry name" value="Polysacc_deac_1"/>
    <property type="match status" value="1"/>
</dbReference>
<gene>
    <name evidence="4" type="ORF">I8J29_27735</name>
</gene>
<evidence type="ECO:0000256" key="1">
    <source>
        <dbReference type="ARBA" id="ARBA00022723"/>
    </source>
</evidence>
<dbReference type="EMBL" id="JAGGDJ010000044">
    <property type="protein sequence ID" value="MBO7747990.1"/>
    <property type="molecule type" value="Genomic_DNA"/>
</dbReference>
<comment type="caution">
    <text evidence="4">The sequence shown here is derived from an EMBL/GenBank/DDBJ whole genome shotgun (WGS) entry which is preliminary data.</text>
</comment>
<dbReference type="InterPro" id="IPR050248">
    <property type="entry name" value="Polysacc_deacetylase_ArnD"/>
</dbReference>
<dbReference type="PANTHER" id="PTHR10587:SF133">
    <property type="entry name" value="CHITIN DEACETYLASE 1-RELATED"/>
    <property type="match status" value="1"/>
</dbReference>
<accession>A0ABS3WI71</accession>
<dbReference type="Proteomes" id="UP000670947">
    <property type="component" value="Unassembled WGS sequence"/>
</dbReference>
<dbReference type="InterPro" id="IPR011330">
    <property type="entry name" value="Glyco_hydro/deAcase_b/a-brl"/>
</dbReference>
<dbReference type="PROSITE" id="PS51677">
    <property type="entry name" value="NODB"/>
    <property type="match status" value="1"/>
</dbReference>